<proteinExistence type="predicted"/>
<feature type="region of interest" description="Disordered" evidence="1">
    <location>
        <begin position="35"/>
        <end position="54"/>
    </location>
</feature>
<feature type="region of interest" description="Disordered" evidence="1">
    <location>
        <begin position="70"/>
        <end position="96"/>
    </location>
</feature>
<protein>
    <submittedName>
        <fullName evidence="3">Uncharacterized protein</fullName>
    </submittedName>
</protein>
<reference evidence="3 4" key="1">
    <citation type="submission" date="2016-10" db="EMBL/GenBank/DDBJ databases">
        <authorList>
            <person name="de Groot N.N."/>
        </authorList>
    </citation>
    <scope>NUCLEOTIDE SEQUENCE [LARGE SCALE GENOMIC DNA]</scope>
    <source>
        <strain evidence="3 4">Vu-144</strain>
    </source>
</reference>
<evidence type="ECO:0000313" key="4">
    <source>
        <dbReference type="Proteomes" id="UP000199041"/>
    </source>
</evidence>
<keyword evidence="4" id="KW-1185">Reference proteome</keyword>
<evidence type="ECO:0000256" key="1">
    <source>
        <dbReference type="SAM" id="MobiDB-lite"/>
    </source>
</evidence>
<sequence length="209" mass="24871">MIPSSVKGNNMKKAIYIWILCLGGLFLSQQTMAQRGHGTREHNNNKSYKQSQRNRRQQVKAYKQNNRAHYNNRNNYSRNDRRVFAPNRGHYNNRPQPVYRGRRIARAPVGHGVFRPAPWAARHHYGYDRHVYFPDYHAFYDARRHGYVYRHGGRWIFSQALPSFMVGLNWNNVRLQYLQGVPMTAYPQDYYDTYVNRYPALSFNLNVNL</sequence>
<accession>A0A1H3WDM4</accession>
<gene>
    <name evidence="3" type="ORF">SAMN05192529_102293</name>
</gene>
<keyword evidence="2" id="KW-0732">Signal</keyword>
<dbReference type="AlphaFoldDB" id="A0A1H3WDM4"/>
<name>A0A1H3WDM4_9BACT</name>
<evidence type="ECO:0000256" key="2">
    <source>
        <dbReference type="SAM" id="SignalP"/>
    </source>
</evidence>
<feature type="chain" id="PRO_5011730984" evidence="2">
    <location>
        <begin position="34"/>
        <end position="209"/>
    </location>
</feature>
<dbReference type="EMBL" id="FNQY01000002">
    <property type="protein sequence ID" value="SDZ84442.1"/>
    <property type="molecule type" value="Genomic_DNA"/>
</dbReference>
<organism evidence="3 4">
    <name type="scientific">Arachidicoccus rhizosphaerae</name>
    <dbReference type="NCBI Taxonomy" id="551991"/>
    <lineage>
        <taxon>Bacteria</taxon>
        <taxon>Pseudomonadati</taxon>
        <taxon>Bacteroidota</taxon>
        <taxon>Chitinophagia</taxon>
        <taxon>Chitinophagales</taxon>
        <taxon>Chitinophagaceae</taxon>
        <taxon>Arachidicoccus</taxon>
    </lineage>
</organism>
<dbReference type="Proteomes" id="UP000199041">
    <property type="component" value="Unassembled WGS sequence"/>
</dbReference>
<feature type="signal peptide" evidence="2">
    <location>
        <begin position="1"/>
        <end position="33"/>
    </location>
</feature>
<evidence type="ECO:0000313" key="3">
    <source>
        <dbReference type="EMBL" id="SDZ84442.1"/>
    </source>
</evidence>